<keyword evidence="4" id="KW-1003">Cell membrane</keyword>
<dbReference type="InterPro" id="IPR050388">
    <property type="entry name" value="ABC_Ni/Peptide_Import"/>
</dbReference>
<protein>
    <recommendedName>
        <fullName evidence="8">ABC transporter domain-containing protein</fullName>
    </recommendedName>
</protein>
<evidence type="ECO:0000256" key="2">
    <source>
        <dbReference type="ARBA" id="ARBA00005417"/>
    </source>
</evidence>
<name>A0A0M0I4L2_9VIBR</name>
<evidence type="ECO:0000256" key="4">
    <source>
        <dbReference type="ARBA" id="ARBA00022475"/>
    </source>
</evidence>
<dbReference type="PANTHER" id="PTHR43297">
    <property type="entry name" value="OLIGOPEPTIDE TRANSPORT ATP-BINDING PROTEIN APPD"/>
    <property type="match status" value="1"/>
</dbReference>
<keyword evidence="3" id="KW-0813">Transport</keyword>
<accession>A0A0M0I4L2</accession>
<dbReference type="InterPro" id="IPR003593">
    <property type="entry name" value="AAA+_ATPase"/>
</dbReference>
<evidence type="ECO:0000256" key="7">
    <source>
        <dbReference type="ARBA" id="ARBA00023136"/>
    </source>
</evidence>
<dbReference type="PANTHER" id="PTHR43297:SF7">
    <property type="entry name" value="D,D-DIPEPTIDE TRANSPORT ATP-BINDING PROTEIN DDPD-RELATED"/>
    <property type="match status" value="1"/>
</dbReference>
<dbReference type="PROSITE" id="PS00211">
    <property type="entry name" value="ABC_TRANSPORTER_1"/>
    <property type="match status" value="1"/>
</dbReference>
<dbReference type="EMBL" id="LHPI01000001">
    <property type="protein sequence ID" value="KOO09255.1"/>
    <property type="molecule type" value="Genomic_DNA"/>
</dbReference>
<dbReference type="SMART" id="SM00382">
    <property type="entry name" value="AAA"/>
    <property type="match status" value="2"/>
</dbReference>
<comment type="subcellular location">
    <subcellularLocation>
        <location evidence="1">Cell inner membrane</location>
        <topology evidence="1">Peripheral membrane protein</topology>
    </subcellularLocation>
</comment>
<evidence type="ECO:0000256" key="6">
    <source>
        <dbReference type="ARBA" id="ARBA00022840"/>
    </source>
</evidence>
<gene>
    <name evidence="9" type="ORF">AKJ31_02530</name>
</gene>
<comment type="similarity">
    <text evidence="2">Belongs to the ABC transporter superfamily.</text>
</comment>
<evidence type="ECO:0000259" key="8">
    <source>
        <dbReference type="PROSITE" id="PS50893"/>
    </source>
</evidence>
<keyword evidence="10" id="KW-1185">Reference proteome</keyword>
<dbReference type="STRING" id="171383.AKJ31_02530"/>
<feature type="domain" description="ABC transporter" evidence="8">
    <location>
        <begin position="264"/>
        <end position="480"/>
    </location>
</feature>
<dbReference type="Gene3D" id="3.40.50.300">
    <property type="entry name" value="P-loop containing nucleotide triphosphate hydrolases"/>
    <property type="match status" value="2"/>
</dbReference>
<evidence type="ECO:0000256" key="5">
    <source>
        <dbReference type="ARBA" id="ARBA00022741"/>
    </source>
</evidence>
<dbReference type="OrthoDB" id="9784450at2"/>
<dbReference type="GO" id="GO:0016887">
    <property type="term" value="F:ATP hydrolysis activity"/>
    <property type="evidence" value="ECO:0007669"/>
    <property type="project" value="InterPro"/>
</dbReference>
<dbReference type="AlphaFoldDB" id="A0A0M0I4L2"/>
<evidence type="ECO:0000256" key="1">
    <source>
        <dbReference type="ARBA" id="ARBA00004417"/>
    </source>
</evidence>
<organism evidence="9 10">
    <name type="scientific">Vibrio hepatarius</name>
    <dbReference type="NCBI Taxonomy" id="171383"/>
    <lineage>
        <taxon>Bacteria</taxon>
        <taxon>Pseudomonadati</taxon>
        <taxon>Pseudomonadota</taxon>
        <taxon>Gammaproteobacteria</taxon>
        <taxon>Vibrionales</taxon>
        <taxon>Vibrionaceae</taxon>
        <taxon>Vibrio</taxon>
        <taxon>Vibrio oreintalis group</taxon>
    </lineage>
</organism>
<dbReference type="InterPro" id="IPR017871">
    <property type="entry name" value="ABC_transporter-like_CS"/>
</dbReference>
<dbReference type="Pfam" id="PF00005">
    <property type="entry name" value="ABC_tran"/>
    <property type="match status" value="2"/>
</dbReference>
<dbReference type="GO" id="GO:0005886">
    <property type="term" value="C:plasma membrane"/>
    <property type="evidence" value="ECO:0007669"/>
    <property type="project" value="UniProtKB-SubCell"/>
</dbReference>
<keyword evidence="5" id="KW-0547">Nucleotide-binding</keyword>
<dbReference type="Proteomes" id="UP000037530">
    <property type="component" value="Unassembled WGS sequence"/>
</dbReference>
<proteinExistence type="inferred from homology"/>
<evidence type="ECO:0000256" key="3">
    <source>
        <dbReference type="ARBA" id="ARBA00022448"/>
    </source>
</evidence>
<evidence type="ECO:0000313" key="10">
    <source>
        <dbReference type="Proteomes" id="UP000037530"/>
    </source>
</evidence>
<dbReference type="InterPro" id="IPR003439">
    <property type="entry name" value="ABC_transporter-like_ATP-bd"/>
</dbReference>
<reference evidence="10" key="1">
    <citation type="submission" date="2015-08" db="EMBL/GenBank/DDBJ databases">
        <title>Vibrio galatheae sp. nov., a novel member of the Vibrionaceae family isolated from the Solomon Islands.</title>
        <authorList>
            <person name="Giubergia S."/>
            <person name="Machado H."/>
            <person name="Mateiu R.V."/>
            <person name="Gram L."/>
        </authorList>
    </citation>
    <scope>NUCLEOTIDE SEQUENCE [LARGE SCALE GENOMIC DNA]</scope>
    <source>
        <strain evidence="10">DSM 19134</strain>
    </source>
</reference>
<keyword evidence="6" id="KW-0067">ATP-binding</keyword>
<dbReference type="RefSeq" id="WP_053407514.1">
    <property type="nucleotide sequence ID" value="NZ_LHPI01000001.1"/>
</dbReference>
<keyword evidence="7" id="KW-0472">Membrane</keyword>
<dbReference type="GO" id="GO:0005524">
    <property type="term" value="F:ATP binding"/>
    <property type="evidence" value="ECO:0007669"/>
    <property type="project" value="UniProtKB-KW"/>
</dbReference>
<dbReference type="InterPro" id="IPR027417">
    <property type="entry name" value="P-loop_NTPase"/>
</dbReference>
<feature type="domain" description="ABC transporter" evidence="8">
    <location>
        <begin position="1"/>
        <end position="244"/>
    </location>
</feature>
<dbReference type="SUPFAM" id="SSF52540">
    <property type="entry name" value="P-loop containing nucleoside triphosphate hydrolases"/>
    <property type="match status" value="2"/>
</dbReference>
<comment type="caution">
    <text evidence="9">The sequence shown here is derived from an EMBL/GenBank/DDBJ whole genome shotgun (WGS) entry which is preliminary data.</text>
</comment>
<sequence length="481" mass="52715">MTVLNLGALQVNKGTQCVVEPLSLSLDKGESITILGETGSGKSLFAKAILGDLPAGFRSEGAILLNGRRIDNLNCNQRQSLWGKHIAVLPQEPMLALSPLMKVGEQVNEVFRWVVGLNKQTALNNTHKTLANLSLEQAAVKYPVEISGGMAQRSAFACAQAAGGELLIADEPTKGLDKQSKQQVIDALQEHKQRHALITITHDLDVARALGGKVYVLLKGRWVACNKTFDEWENDHSDDYSQSLIRSSRYWERSVANCDSEVLLELNKLEVGYGGKSLFKPLSFSIRQGEVVGFAGPSGCGKSTLADVLLGLKRPQSGEVRSYVAFGSAERLKLYQDPPQSFASSVSLRKQLNDVCQLHSIEPWQIDRLADELKISPEVLERSAEHVSGGELQRVAILRVLLLKPKLLVADEPTTRLDPHIARDTLNLIINSAKSVGCALVLISHNEDELQAYCHKVVRFNNQGEEEQSEVTLQQAFVSLG</sequence>
<dbReference type="PATRIC" id="fig|171383.3.peg.520"/>
<dbReference type="PROSITE" id="PS50893">
    <property type="entry name" value="ABC_TRANSPORTER_2"/>
    <property type="match status" value="2"/>
</dbReference>
<evidence type="ECO:0000313" key="9">
    <source>
        <dbReference type="EMBL" id="KOO09255.1"/>
    </source>
</evidence>